<name>A0A6M8NPX3_9BACT</name>
<reference evidence="1 2" key="1">
    <citation type="submission" date="2017-09" db="EMBL/GenBank/DDBJ databases">
        <title>Genomics of the genus Arcobacter.</title>
        <authorList>
            <person name="Perez-Cataluna A."/>
            <person name="Figueras M.J."/>
            <person name="Salas-Masso N."/>
        </authorList>
    </citation>
    <scope>NUCLEOTIDE SEQUENCE [LARGE SCALE GENOMIC DNA]</scope>
    <source>
        <strain evidence="1 2">CECT 7834</strain>
    </source>
</reference>
<protein>
    <submittedName>
        <fullName evidence="1">Uncharacterized protein</fullName>
    </submittedName>
</protein>
<comment type="caution">
    <text evidence="1">The sequence shown here is derived from an EMBL/GenBank/DDBJ whole genome shotgun (WGS) entry which is preliminary data.</text>
</comment>
<dbReference type="AlphaFoldDB" id="A0A6M8NPX3"/>
<dbReference type="Proteomes" id="UP000290378">
    <property type="component" value="Unassembled WGS sequence"/>
</dbReference>
<organism evidence="1 2">
    <name type="scientific">Arcobacter cloacae</name>
    <dbReference type="NCBI Taxonomy" id="1054034"/>
    <lineage>
        <taxon>Bacteria</taxon>
        <taxon>Pseudomonadati</taxon>
        <taxon>Campylobacterota</taxon>
        <taxon>Epsilonproteobacteria</taxon>
        <taxon>Campylobacterales</taxon>
        <taxon>Arcobacteraceae</taxon>
        <taxon>Arcobacter</taxon>
    </lineage>
</organism>
<evidence type="ECO:0000313" key="1">
    <source>
        <dbReference type="EMBL" id="RXI40435.1"/>
    </source>
</evidence>
<keyword evidence="2" id="KW-1185">Reference proteome</keyword>
<proteinExistence type="predicted"/>
<sequence length="68" mass="7742">MEKIKDILIFGTFGWGVPFGIIFALHRYYIDNITTPPFGSYIVFSILCLVAGTLFGYFTSKIKKDENI</sequence>
<evidence type="ECO:0000313" key="2">
    <source>
        <dbReference type="Proteomes" id="UP000290378"/>
    </source>
</evidence>
<dbReference type="EMBL" id="NXII01000010">
    <property type="protein sequence ID" value="RXI40435.1"/>
    <property type="molecule type" value="Genomic_DNA"/>
</dbReference>
<gene>
    <name evidence="1" type="ORF">CP963_08575</name>
</gene>
<accession>A0A6M8NPX3</accession>
<dbReference type="RefSeq" id="WP_129013760.1">
    <property type="nucleotide sequence ID" value="NZ_CBCSEI010000010.1"/>
</dbReference>